<organism evidence="1 2">
    <name type="scientific">Chryseobacterium mucoviscidosis</name>
    <dbReference type="NCBI Taxonomy" id="1945581"/>
    <lineage>
        <taxon>Bacteria</taxon>
        <taxon>Pseudomonadati</taxon>
        <taxon>Bacteroidota</taxon>
        <taxon>Flavobacteriia</taxon>
        <taxon>Flavobacteriales</taxon>
        <taxon>Weeksellaceae</taxon>
        <taxon>Chryseobacterium group</taxon>
        <taxon>Chryseobacterium</taxon>
    </lineage>
</organism>
<name>A0A202C8L7_9FLAO</name>
<sequence>MYSSHVSIHYAIQFVLGYRYFIKYDKLSESSLNCSEAEDFYRQCKQKGALNLALIPENKIAENFIVRKFSGFNHKPLVEVIYSGYSEYFYISHERIVPIKNYRKQFILKTEDHLYEKIYNIIKYYYVSSLIETNDPIYQHFYASAFSHLTGKTEDDIPEIYRLMDEKNYHLMMAMFSIKGVGNMEMHNGLQGMELLPKDENLRTYMLPEWGSQFLYTIFR</sequence>
<gene>
    <name evidence="1" type="ORF">B0E34_04940</name>
</gene>
<dbReference type="EMBL" id="MVAG01000084">
    <property type="protein sequence ID" value="OVE59945.1"/>
    <property type="molecule type" value="Genomic_DNA"/>
</dbReference>
<evidence type="ECO:0000313" key="2">
    <source>
        <dbReference type="Proteomes" id="UP000196355"/>
    </source>
</evidence>
<protein>
    <submittedName>
        <fullName evidence="1">Uncharacterized protein</fullName>
    </submittedName>
</protein>
<accession>A0A202C8L7</accession>
<keyword evidence="2" id="KW-1185">Reference proteome</keyword>
<reference evidence="2" key="1">
    <citation type="submission" date="2017-02" db="EMBL/GenBank/DDBJ databases">
        <authorList>
            <person name="Tetz G."/>
            <person name="Tetz V."/>
        </authorList>
    </citation>
    <scope>NUCLEOTIDE SEQUENCE [LARGE SCALE GENOMIC DNA]</scope>
    <source>
        <strain evidence="2">VT16-26</strain>
    </source>
</reference>
<comment type="caution">
    <text evidence="1">The sequence shown here is derived from an EMBL/GenBank/DDBJ whole genome shotgun (WGS) entry which is preliminary data.</text>
</comment>
<dbReference type="AlphaFoldDB" id="A0A202C8L7"/>
<dbReference type="RefSeq" id="WP_087707418.1">
    <property type="nucleotide sequence ID" value="NZ_MVAG01000084.1"/>
</dbReference>
<dbReference type="Proteomes" id="UP000196355">
    <property type="component" value="Unassembled WGS sequence"/>
</dbReference>
<evidence type="ECO:0000313" key="1">
    <source>
        <dbReference type="EMBL" id="OVE59945.1"/>
    </source>
</evidence>
<proteinExistence type="predicted"/>